<dbReference type="Gene3D" id="3.40.640.10">
    <property type="entry name" value="Type I PLP-dependent aspartate aminotransferase-like (Major domain)"/>
    <property type="match status" value="1"/>
</dbReference>
<gene>
    <name evidence="4" type="ORF">BP6252_08443</name>
</gene>
<evidence type="ECO:0000313" key="4">
    <source>
        <dbReference type="EMBL" id="RDW69423.1"/>
    </source>
</evidence>
<dbReference type="GO" id="GO:0030170">
    <property type="term" value="F:pyridoxal phosphate binding"/>
    <property type="evidence" value="ECO:0007669"/>
    <property type="project" value="InterPro"/>
</dbReference>
<name>A0A3D8R5W7_9HELO</name>
<dbReference type="AlphaFoldDB" id="A0A3D8R5W7"/>
<dbReference type="CDD" id="cd00609">
    <property type="entry name" value="AAT_like"/>
    <property type="match status" value="1"/>
</dbReference>
<dbReference type="GO" id="GO:0003824">
    <property type="term" value="F:catalytic activity"/>
    <property type="evidence" value="ECO:0007669"/>
    <property type="project" value="InterPro"/>
</dbReference>
<evidence type="ECO:0000259" key="3">
    <source>
        <dbReference type="Pfam" id="PF00155"/>
    </source>
</evidence>
<proteinExistence type="inferred from homology"/>
<organism evidence="4 5">
    <name type="scientific">Coleophoma cylindrospora</name>
    <dbReference type="NCBI Taxonomy" id="1849047"/>
    <lineage>
        <taxon>Eukaryota</taxon>
        <taxon>Fungi</taxon>
        <taxon>Dikarya</taxon>
        <taxon>Ascomycota</taxon>
        <taxon>Pezizomycotina</taxon>
        <taxon>Leotiomycetes</taxon>
        <taxon>Helotiales</taxon>
        <taxon>Dermateaceae</taxon>
        <taxon>Coleophoma</taxon>
    </lineage>
</organism>
<dbReference type="PROSITE" id="PS00105">
    <property type="entry name" value="AA_TRANSFER_CLASS_1"/>
    <property type="match status" value="1"/>
</dbReference>
<keyword evidence="5" id="KW-1185">Reference proteome</keyword>
<dbReference type="STRING" id="1849047.A0A3D8R5W7"/>
<feature type="domain" description="Aminotransferase class I/classII large" evidence="3">
    <location>
        <begin position="52"/>
        <end position="368"/>
    </location>
</feature>
<evidence type="ECO:0000256" key="2">
    <source>
        <dbReference type="ARBA" id="ARBA00022898"/>
    </source>
</evidence>
<keyword evidence="2" id="KW-0663">Pyridoxal phosphate</keyword>
<comment type="caution">
    <text evidence="4">The sequence shown here is derived from an EMBL/GenBank/DDBJ whole genome shotgun (WGS) entry which is preliminary data.</text>
</comment>
<dbReference type="PANTHER" id="PTHR43510">
    <property type="entry name" value="AMINOTRANSFERASE FUNCTION, HYPOTHETICAL (EUROFUNG)"/>
    <property type="match status" value="1"/>
</dbReference>
<evidence type="ECO:0000256" key="1">
    <source>
        <dbReference type="ARBA" id="ARBA00007441"/>
    </source>
</evidence>
<dbReference type="Proteomes" id="UP000256645">
    <property type="component" value="Unassembled WGS sequence"/>
</dbReference>
<protein>
    <recommendedName>
        <fullName evidence="3">Aminotransferase class I/classII large domain-containing protein</fullName>
    </recommendedName>
</protein>
<dbReference type="InterPro" id="IPR015421">
    <property type="entry name" value="PyrdxlP-dep_Trfase_major"/>
</dbReference>
<sequence>MGLSKPFAIDTWCRTHKVPSCVAPLSITELAELSGEASSTNPLGLNDIPLDYGSVLGSQELRENIAALFKKGANSPISWQDVIITTGAISANFLVLDTLVGPGDHVICQYPTYQQLYEVPRRQGAQVDLWRLKEAENWSLDVTELSTMTRPNTKMIIINNPCNPSGTAISRESLQAIVDFAKPRGITILCDEVFSPLFYDEEPPSILEMGYSNVISTRSCSKGMSLPGIRLGWIASPNKEIMKQAADSRDYTTVAVSKLDDRVAAFALSDSIRPQIIKRSIELCKTNIALLEQFVTKHKGICSWVKPTAGATAFIKISRNGQPVDDAAFCKDVLEKAQLLLIPGGYAFGTEGEDFKGYVRIGFVVQPEYFASALGMLDEYFTKFF</sequence>
<dbReference type="EMBL" id="PDLM01000009">
    <property type="protein sequence ID" value="RDW69423.1"/>
    <property type="molecule type" value="Genomic_DNA"/>
</dbReference>
<comment type="similarity">
    <text evidence="1">Belongs to the class-I pyridoxal-phosphate-dependent aminotransferase family.</text>
</comment>
<dbReference type="Pfam" id="PF00155">
    <property type="entry name" value="Aminotran_1_2"/>
    <property type="match status" value="1"/>
</dbReference>
<reference evidence="4 5" key="1">
    <citation type="journal article" date="2018" name="IMA Fungus">
        <title>IMA Genome-F 9: Draft genome sequence of Annulohypoxylon stygium, Aspergillus mulundensis, Berkeleyomyces basicola (syn. Thielaviopsis basicola), Ceratocystis smalleyi, two Cercospora beticola strains, Coleophoma cylindrospora, Fusarium fracticaudum, Phialophora cf. hyalina, and Morchella septimelata.</title>
        <authorList>
            <person name="Wingfield B.D."/>
            <person name="Bills G.F."/>
            <person name="Dong Y."/>
            <person name="Huang W."/>
            <person name="Nel W.J."/>
            <person name="Swalarsk-Parry B.S."/>
            <person name="Vaghefi N."/>
            <person name="Wilken P.M."/>
            <person name="An Z."/>
            <person name="de Beer Z.W."/>
            <person name="De Vos L."/>
            <person name="Chen L."/>
            <person name="Duong T.A."/>
            <person name="Gao Y."/>
            <person name="Hammerbacher A."/>
            <person name="Kikkert J.R."/>
            <person name="Li Y."/>
            <person name="Li H."/>
            <person name="Li K."/>
            <person name="Li Q."/>
            <person name="Liu X."/>
            <person name="Ma X."/>
            <person name="Naidoo K."/>
            <person name="Pethybridge S.J."/>
            <person name="Sun J."/>
            <person name="Steenkamp E.T."/>
            <person name="van der Nest M.A."/>
            <person name="van Wyk S."/>
            <person name="Wingfield M.J."/>
            <person name="Xiong C."/>
            <person name="Yue Q."/>
            <person name="Zhang X."/>
        </authorList>
    </citation>
    <scope>NUCLEOTIDE SEQUENCE [LARGE SCALE GENOMIC DNA]</scope>
    <source>
        <strain evidence="4 5">BP6252</strain>
    </source>
</reference>
<dbReference type="SUPFAM" id="SSF53383">
    <property type="entry name" value="PLP-dependent transferases"/>
    <property type="match status" value="1"/>
</dbReference>
<dbReference type="OrthoDB" id="7042322at2759"/>
<dbReference type="InterPro" id="IPR004839">
    <property type="entry name" value="Aminotransferase_I/II_large"/>
</dbReference>
<evidence type="ECO:0000313" key="5">
    <source>
        <dbReference type="Proteomes" id="UP000256645"/>
    </source>
</evidence>
<accession>A0A3D8R5W7</accession>
<dbReference type="InterPro" id="IPR004838">
    <property type="entry name" value="NHTrfase_class1_PyrdxlP-BS"/>
</dbReference>
<dbReference type="InterPro" id="IPR015424">
    <property type="entry name" value="PyrdxlP-dep_Trfase"/>
</dbReference>
<dbReference type="InterPro" id="IPR015422">
    <property type="entry name" value="PyrdxlP-dep_Trfase_small"/>
</dbReference>
<dbReference type="PANTHER" id="PTHR43510:SF1">
    <property type="entry name" value="AMINOTRANSFERASE FUNCTION, HYPOTHETICAL (EUROFUNG)"/>
    <property type="match status" value="1"/>
</dbReference>
<dbReference type="Gene3D" id="3.90.1150.10">
    <property type="entry name" value="Aspartate Aminotransferase, domain 1"/>
    <property type="match status" value="1"/>
</dbReference>